<dbReference type="Proteomes" id="UP000238413">
    <property type="component" value="Chromosome"/>
</dbReference>
<gene>
    <name evidence="1" type="ORF">C4B68_21440</name>
</gene>
<evidence type="ECO:0000313" key="1">
    <source>
        <dbReference type="EMBL" id="AVH57903.1"/>
    </source>
</evidence>
<name>A0ABM6SU34_9ACTN</name>
<evidence type="ECO:0000313" key="2">
    <source>
        <dbReference type="Proteomes" id="UP000238413"/>
    </source>
</evidence>
<accession>A0ABM6SU34</accession>
<keyword evidence="2" id="KW-1185">Reference proteome</keyword>
<protein>
    <submittedName>
        <fullName evidence="1">Uncharacterized protein</fullName>
    </submittedName>
</protein>
<proteinExistence type="predicted"/>
<organism evidence="1 2">
    <name type="scientific">Streptomyces dengpaensis</name>
    <dbReference type="NCBI Taxonomy" id="2049881"/>
    <lineage>
        <taxon>Bacteria</taxon>
        <taxon>Bacillati</taxon>
        <taxon>Actinomycetota</taxon>
        <taxon>Actinomycetes</taxon>
        <taxon>Kitasatosporales</taxon>
        <taxon>Streptomycetaceae</taxon>
        <taxon>Streptomyces</taxon>
    </lineage>
</organism>
<dbReference type="EMBL" id="CP026652">
    <property type="protein sequence ID" value="AVH57903.1"/>
    <property type="molecule type" value="Genomic_DNA"/>
</dbReference>
<sequence length="104" mass="10918">MRYRPCHGWAAQLPRLPDHGTPQQGKNIKGSVALVTRANCGIDRASARALIEHGAAKGQASATRQQCCGTGPAVCPYCPVTSPAAAVMSPRGTRGIPLRGAQKW</sequence>
<reference evidence="1 2" key="1">
    <citation type="submission" date="2018-02" db="EMBL/GenBank/DDBJ databases">
        <title>Complete genome sequence of Streptomyces dengpaensis, the producer of angucyclines.</title>
        <authorList>
            <person name="Yumei L."/>
        </authorList>
    </citation>
    <scope>NUCLEOTIDE SEQUENCE [LARGE SCALE GENOMIC DNA]</scope>
    <source>
        <strain evidence="1 2">XZHG99</strain>
    </source>
</reference>